<proteinExistence type="predicted"/>
<keyword evidence="1" id="KW-0812">Transmembrane</keyword>
<dbReference type="AlphaFoldDB" id="A0AA48I6B3"/>
<name>A0AA48I6B3_9ALTE</name>
<feature type="transmembrane region" description="Helical" evidence="1">
    <location>
        <begin position="113"/>
        <end position="131"/>
    </location>
</feature>
<dbReference type="RefSeq" id="WP_338292726.1">
    <property type="nucleotide sequence ID" value="NZ_AP027272.1"/>
</dbReference>
<keyword evidence="1" id="KW-1133">Transmembrane helix</keyword>
<accession>A0AA48I6B3</accession>
<organism evidence="2 3">
    <name type="scientific">Planctobacterium marinum</name>
    <dbReference type="NCBI Taxonomy" id="1631968"/>
    <lineage>
        <taxon>Bacteria</taxon>
        <taxon>Pseudomonadati</taxon>
        <taxon>Pseudomonadota</taxon>
        <taxon>Gammaproteobacteria</taxon>
        <taxon>Alteromonadales</taxon>
        <taxon>Alteromonadaceae</taxon>
        <taxon>Planctobacterium</taxon>
    </lineage>
</organism>
<evidence type="ECO:0008006" key="4">
    <source>
        <dbReference type="Google" id="ProtNLM"/>
    </source>
</evidence>
<dbReference type="InterPro" id="IPR021318">
    <property type="entry name" value="DUF2919"/>
</dbReference>
<reference evidence="2" key="1">
    <citation type="submission" date="2023-01" db="EMBL/GenBank/DDBJ databases">
        <title>Complete genome sequence of Planctobacterium marinum strain Dej080120_11.</title>
        <authorList>
            <person name="Ueki S."/>
            <person name="Maruyama F."/>
        </authorList>
    </citation>
    <scope>NUCLEOTIDE SEQUENCE</scope>
    <source>
        <strain evidence="2">Dej080120_11</strain>
    </source>
</reference>
<gene>
    <name evidence="2" type="ORF">MACH26_22410</name>
</gene>
<dbReference type="EMBL" id="AP027272">
    <property type="protein sequence ID" value="BDX06720.1"/>
    <property type="molecule type" value="Genomic_DNA"/>
</dbReference>
<keyword evidence="3" id="KW-1185">Reference proteome</keyword>
<keyword evidence="1" id="KW-0472">Membrane</keyword>
<protein>
    <recommendedName>
        <fullName evidence="4">DUF2919 domain-containing protein</fullName>
    </recommendedName>
</protein>
<evidence type="ECO:0000313" key="3">
    <source>
        <dbReference type="Proteomes" id="UP001333710"/>
    </source>
</evidence>
<evidence type="ECO:0000256" key="1">
    <source>
        <dbReference type="SAM" id="Phobius"/>
    </source>
</evidence>
<feature type="transmembrane region" description="Helical" evidence="1">
    <location>
        <begin position="143"/>
        <end position="162"/>
    </location>
</feature>
<dbReference type="Proteomes" id="UP001333710">
    <property type="component" value="Chromosome"/>
</dbReference>
<feature type="transmembrane region" description="Helical" evidence="1">
    <location>
        <begin position="78"/>
        <end position="101"/>
    </location>
</feature>
<dbReference type="KEGG" id="pmaw:MACH26_22410"/>
<dbReference type="Pfam" id="PF11143">
    <property type="entry name" value="DUF2919"/>
    <property type="match status" value="1"/>
</dbReference>
<evidence type="ECO:0000313" key="2">
    <source>
        <dbReference type="EMBL" id="BDX06720.1"/>
    </source>
</evidence>
<sequence>MSDNHSNDKADKKNAGNKQRVIYPEHYYDKDGYLKPPKIFYFAIVYLLRGYIIIAMSSSYGSNTEALLGIFYPQVKVLYMHLLIGLPALIAFVLLTARFSLREKQTLWPLSAIKPLILLALSLDIALHIYIAKLQYWQFDWVLGAQLLVSLLGCISVVHTQVSRFKV</sequence>
<feature type="transmembrane region" description="Helical" evidence="1">
    <location>
        <begin position="39"/>
        <end position="58"/>
    </location>
</feature>